<dbReference type="Pfam" id="PF13442">
    <property type="entry name" value="Cytochrome_CBB3"/>
    <property type="match status" value="2"/>
</dbReference>
<proteinExistence type="inferred from homology"/>
<evidence type="ECO:0000256" key="8">
    <source>
        <dbReference type="ARBA" id="ARBA00022617"/>
    </source>
</evidence>
<dbReference type="InterPro" id="IPR038414">
    <property type="entry name" value="CcoP_N_sf"/>
</dbReference>
<dbReference type="PIRSF" id="PIRSF000006">
    <property type="entry name" value="Cbb3-Cox_fixP"/>
    <property type="match status" value="1"/>
</dbReference>
<dbReference type="GO" id="GO:1902600">
    <property type="term" value="P:proton transmembrane transport"/>
    <property type="evidence" value="ECO:0007669"/>
    <property type="project" value="UniProtKB-KW"/>
</dbReference>
<keyword evidence="16 23" id="KW-0560">Oxidoreductase</keyword>
<sequence length="297" mass="31748">MNALMAKGLLFAAILIGATIYVVNSMHIDLSDPINLITMIGAIAIAVLTVGVSIKYINQMKTDSASGELAEENWDGIGEYKNELPSGWAFSFLGTMIWAMWYWTMGYPVNAFSQIGQYNEEVKAYNAKFEATNKNADAATLQQMGESIFLVQCAPCHGTTGDGLSGKAHDFVDGRISKKQVLAVIKNGSNQLGYQMGAMPPMMAQGKDAEDIAAYVAGGMKGKQPAAFAACASCHGADGKGMNGMAANIADYDENLITHVVKHGKKGAIGTMPAFHDRMTPIQIKALATYIKSLRGE</sequence>
<keyword evidence="6" id="KW-1003">Cell membrane</keyword>
<keyword evidence="11" id="KW-0479">Metal-binding</keyword>
<keyword evidence="5" id="KW-0813">Transport</keyword>
<dbReference type="UniPathway" id="UPA00705"/>
<evidence type="ECO:0000256" key="15">
    <source>
        <dbReference type="ARBA" id="ARBA00022989"/>
    </source>
</evidence>
<dbReference type="PANTHER" id="PTHR33751">
    <property type="entry name" value="CBB3-TYPE CYTOCHROME C OXIDASE SUBUNIT FIXP"/>
    <property type="match status" value="1"/>
</dbReference>
<keyword evidence="13" id="KW-0375">Hydrogen ion transport</keyword>
<comment type="cofactor">
    <cofactor evidence="1">
        <name>heme c</name>
        <dbReference type="ChEBI" id="CHEBI:61717"/>
    </cofactor>
</comment>
<dbReference type="PROSITE" id="PS51007">
    <property type="entry name" value="CYTC"/>
    <property type="match status" value="1"/>
</dbReference>
<dbReference type="GO" id="GO:0009055">
    <property type="term" value="F:electron transfer activity"/>
    <property type="evidence" value="ECO:0007669"/>
    <property type="project" value="InterPro"/>
</dbReference>
<evidence type="ECO:0000256" key="3">
    <source>
        <dbReference type="ARBA" id="ARBA00004673"/>
    </source>
</evidence>
<dbReference type="Gene3D" id="1.10.760.10">
    <property type="entry name" value="Cytochrome c-like domain"/>
    <property type="match status" value="2"/>
</dbReference>
<dbReference type="Pfam" id="PF14715">
    <property type="entry name" value="FixP_N"/>
    <property type="match status" value="1"/>
</dbReference>
<evidence type="ECO:0000256" key="12">
    <source>
        <dbReference type="ARBA" id="ARBA00022737"/>
    </source>
</evidence>
<evidence type="ECO:0000256" key="10">
    <source>
        <dbReference type="ARBA" id="ARBA00022692"/>
    </source>
</evidence>
<comment type="similarity">
    <text evidence="4">Belongs to the CcoP / FixP family.</text>
</comment>
<dbReference type="GO" id="GO:0005506">
    <property type="term" value="F:iron ion binding"/>
    <property type="evidence" value="ECO:0007669"/>
    <property type="project" value="InterPro"/>
</dbReference>
<keyword evidence="8" id="KW-0349">Heme</keyword>
<feature type="domain" description="Cytochrome c" evidence="22">
    <location>
        <begin position="140"/>
        <end position="295"/>
    </location>
</feature>
<evidence type="ECO:0000256" key="17">
    <source>
        <dbReference type="ARBA" id="ARBA00023004"/>
    </source>
</evidence>
<keyword evidence="7" id="KW-0997">Cell inner membrane</keyword>
<gene>
    <name evidence="23" type="ORF">MNB_SV-8-690</name>
</gene>
<dbReference type="InterPro" id="IPR008168">
    <property type="entry name" value="Cyt_C_IC"/>
</dbReference>
<evidence type="ECO:0000313" key="23">
    <source>
        <dbReference type="EMBL" id="SFV56015.1"/>
    </source>
</evidence>
<evidence type="ECO:0000256" key="2">
    <source>
        <dbReference type="ARBA" id="ARBA00004533"/>
    </source>
</evidence>
<dbReference type="InterPro" id="IPR050597">
    <property type="entry name" value="Cytochrome_c_Oxidase_Subunit"/>
</dbReference>
<reference evidence="23" key="1">
    <citation type="submission" date="2016-10" db="EMBL/GenBank/DDBJ databases">
        <authorList>
            <person name="de Groot N.N."/>
        </authorList>
    </citation>
    <scope>NUCLEOTIDE SEQUENCE</scope>
</reference>
<dbReference type="InterPro" id="IPR004678">
    <property type="entry name" value="Cyt_c_oxidase_cbb3_su3"/>
</dbReference>
<feature type="transmembrane region" description="Helical" evidence="21">
    <location>
        <begin position="87"/>
        <end position="104"/>
    </location>
</feature>
<comment type="pathway">
    <text evidence="3">Energy metabolism; oxidative phosphorylation.</text>
</comment>
<evidence type="ECO:0000256" key="5">
    <source>
        <dbReference type="ARBA" id="ARBA00022448"/>
    </source>
</evidence>
<keyword evidence="17" id="KW-0408">Iron</keyword>
<dbReference type="GO" id="GO:0006119">
    <property type="term" value="P:oxidative phosphorylation"/>
    <property type="evidence" value="ECO:0007669"/>
    <property type="project" value="UniProtKB-UniPathway"/>
</dbReference>
<dbReference type="EMBL" id="FPHD01000034">
    <property type="protein sequence ID" value="SFV56015.1"/>
    <property type="molecule type" value="Genomic_DNA"/>
</dbReference>
<evidence type="ECO:0000256" key="11">
    <source>
        <dbReference type="ARBA" id="ARBA00022723"/>
    </source>
</evidence>
<dbReference type="PANTHER" id="PTHR33751:SF1">
    <property type="entry name" value="CBB3-TYPE CYTOCHROME C OXIDASE SUBUNIT FIXP"/>
    <property type="match status" value="1"/>
</dbReference>
<evidence type="ECO:0000256" key="16">
    <source>
        <dbReference type="ARBA" id="ARBA00023002"/>
    </source>
</evidence>
<organism evidence="23">
    <name type="scientific">hydrothermal vent metagenome</name>
    <dbReference type="NCBI Taxonomy" id="652676"/>
    <lineage>
        <taxon>unclassified sequences</taxon>
        <taxon>metagenomes</taxon>
        <taxon>ecological metagenomes</taxon>
    </lineage>
</organism>
<evidence type="ECO:0000256" key="20">
    <source>
        <dbReference type="ARBA" id="ARBA00029635"/>
    </source>
</evidence>
<evidence type="ECO:0000256" key="21">
    <source>
        <dbReference type="SAM" id="Phobius"/>
    </source>
</evidence>
<evidence type="ECO:0000259" key="22">
    <source>
        <dbReference type="PROSITE" id="PS51007"/>
    </source>
</evidence>
<keyword evidence="19 21" id="KW-0472">Membrane</keyword>
<accession>A0A1W1BRA6</accession>
<keyword evidence="9" id="KW-0679">Respiratory chain</keyword>
<evidence type="ECO:0000256" key="7">
    <source>
        <dbReference type="ARBA" id="ARBA00022519"/>
    </source>
</evidence>
<keyword evidence="18" id="KW-0406">Ion transport</keyword>
<evidence type="ECO:0000256" key="6">
    <source>
        <dbReference type="ARBA" id="ARBA00022475"/>
    </source>
</evidence>
<evidence type="ECO:0000256" key="14">
    <source>
        <dbReference type="ARBA" id="ARBA00022982"/>
    </source>
</evidence>
<dbReference type="AlphaFoldDB" id="A0A1W1BRA6"/>
<keyword evidence="14" id="KW-0249">Electron transport</keyword>
<evidence type="ECO:0000256" key="13">
    <source>
        <dbReference type="ARBA" id="ARBA00022781"/>
    </source>
</evidence>
<dbReference type="PRINTS" id="PR00605">
    <property type="entry name" value="CYTCHROMECIC"/>
</dbReference>
<evidence type="ECO:0000256" key="1">
    <source>
        <dbReference type="ARBA" id="ARBA00001926"/>
    </source>
</evidence>
<dbReference type="GO" id="GO:0020037">
    <property type="term" value="F:heme binding"/>
    <property type="evidence" value="ECO:0007669"/>
    <property type="project" value="InterPro"/>
</dbReference>
<evidence type="ECO:0000256" key="19">
    <source>
        <dbReference type="ARBA" id="ARBA00023136"/>
    </source>
</evidence>
<dbReference type="SUPFAM" id="SSF46626">
    <property type="entry name" value="Cytochrome c"/>
    <property type="match status" value="2"/>
</dbReference>
<comment type="subcellular location">
    <subcellularLocation>
        <location evidence="2">Cell inner membrane</location>
    </subcellularLocation>
</comment>
<protein>
    <recommendedName>
        <fullName evidence="20">Cytochrome c oxidase subunit III</fullName>
    </recommendedName>
</protein>
<keyword evidence="15 21" id="KW-1133">Transmembrane helix</keyword>
<evidence type="ECO:0000256" key="18">
    <source>
        <dbReference type="ARBA" id="ARBA00023065"/>
    </source>
</evidence>
<dbReference type="InterPro" id="IPR036909">
    <property type="entry name" value="Cyt_c-like_dom_sf"/>
</dbReference>
<evidence type="ECO:0000256" key="4">
    <source>
        <dbReference type="ARBA" id="ARBA00006113"/>
    </source>
</evidence>
<dbReference type="InterPro" id="IPR009056">
    <property type="entry name" value="Cyt_c-like_dom"/>
</dbReference>
<dbReference type="GO" id="GO:0016491">
    <property type="term" value="F:oxidoreductase activity"/>
    <property type="evidence" value="ECO:0007669"/>
    <property type="project" value="UniProtKB-KW"/>
</dbReference>
<name>A0A1W1BRA6_9ZZZZ</name>
<dbReference type="InterPro" id="IPR032858">
    <property type="entry name" value="CcoP_N"/>
</dbReference>
<keyword evidence="12" id="KW-0677">Repeat</keyword>
<evidence type="ECO:0000256" key="9">
    <source>
        <dbReference type="ARBA" id="ARBA00022660"/>
    </source>
</evidence>
<keyword evidence="10 21" id="KW-0812">Transmembrane</keyword>
<dbReference type="GO" id="GO:0005886">
    <property type="term" value="C:plasma membrane"/>
    <property type="evidence" value="ECO:0007669"/>
    <property type="project" value="UniProtKB-SubCell"/>
</dbReference>
<feature type="transmembrane region" description="Helical" evidence="21">
    <location>
        <begin position="35"/>
        <end position="54"/>
    </location>
</feature>
<dbReference type="Gene3D" id="6.10.280.130">
    <property type="match status" value="1"/>
</dbReference>